<dbReference type="InterPro" id="IPR017441">
    <property type="entry name" value="Protein_kinase_ATP_BS"/>
</dbReference>
<dbReference type="PANTHER" id="PTHR24056:SF395">
    <property type="entry name" value="PROTEIN KINASE DOMAIN-CONTAINING PROTEIN"/>
    <property type="match status" value="1"/>
</dbReference>
<evidence type="ECO:0000259" key="11">
    <source>
        <dbReference type="PROSITE" id="PS50011"/>
    </source>
</evidence>
<evidence type="ECO:0000256" key="5">
    <source>
        <dbReference type="ARBA" id="ARBA00022741"/>
    </source>
</evidence>
<evidence type="ECO:0000256" key="6">
    <source>
        <dbReference type="ARBA" id="ARBA00022777"/>
    </source>
</evidence>
<dbReference type="GO" id="GO:0007346">
    <property type="term" value="P:regulation of mitotic cell cycle"/>
    <property type="evidence" value="ECO:0007669"/>
    <property type="project" value="TreeGrafter"/>
</dbReference>
<proteinExistence type="inferred from homology"/>
<dbReference type="PROSITE" id="PS50011">
    <property type="entry name" value="PROTEIN_KINASE_DOM"/>
    <property type="match status" value="1"/>
</dbReference>
<dbReference type="GO" id="GO:0005634">
    <property type="term" value="C:nucleus"/>
    <property type="evidence" value="ECO:0007669"/>
    <property type="project" value="TreeGrafter"/>
</dbReference>
<gene>
    <name evidence="12" type="primary">gb11336</name>
    <name evidence="12" type="ORF">PR202_gb11336</name>
</gene>
<dbReference type="InterPro" id="IPR008271">
    <property type="entry name" value="Ser/Thr_kinase_AS"/>
</dbReference>
<organism evidence="12 13">
    <name type="scientific">Eleusine coracana subsp. coracana</name>
    <dbReference type="NCBI Taxonomy" id="191504"/>
    <lineage>
        <taxon>Eukaryota</taxon>
        <taxon>Viridiplantae</taxon>
        <taxon>Streptophyta</taxon>
        <taxon>Embryophyta</taxon>
        <taxon>Tracheophyta</taxon>
        <taxon>Spermatophyta</taxon>
        <taxon>Magnoliopsida</taxon>
        <taxon>Liliopsida</taxon>
        <taxon>Poales</taxon>
        <taxon>Poaceae</taxon>
        <taxon>PACMAD clade</taxon>
        <taxon>Chloridoideae</taxon>
        <taxon>Cynodonteae</taxon>
        <taxon>Eleusininae</taxon>
        <taxon>Eleusine</taxon>
    </lineage>
</organism>
<evidence type="ECO:0000313" key="13">
    <source>
        <dbReference type="Proteomes" id="UP001054889"/>
    </source>
</evidence>
<dbReference type="SMART" id="SM00220">
    <property type="entry name" value="S_TKc"/>
    <property type="match status" value="1"/>
</dbReference>
<dbReference type="AlphaFoldDB" id="A0AAV5EN93"/>
<dbReference type="InterPro" id="IPR050108">
    <property type="entry name" value="CDK"/>
</dbReference>
<dbReference type="SUPFAM" id="SSF56112">
    <property type="entry name" value="Protein kinase-like (PK-like)"/>
    <property type="match status" value="1"/>
</dbReference>
<dbReference type="GO" id="GO:0005524">
    <property type="term" value="F:ATP binding"/>
    <property type="evidence" value="ECO:0007669"/>
    <property type="project" value="UniProtKB-UniRule"/>
</dbReference>
<keyword evidence="5 9" id="KW-0547">Nucleotide-binding</keyword>
<keyword evidence="4" id="KW-0808">Transferase</keyword>
<keyword evidence="13" id="KW-1185">Reference proteome</keyword>
<evidence type="ECO:0000256" key="8">
    <source>
        <dbReference type="ARBA" id="ARBA00049280"/>
    </source>
</evidence>
<dbReference type="InterPro" id="IPR011009">
    <property type="entry name" value="Kinase-like_dom_sf"/>
</dbReference>
<protein>
    <recommendedName>
        <fullName evidence="2">[RNA-polymerase]-subunit kinase</fullName>
        <ecNumber evidence="2">2.7.11.23</ecNumber>
    </recommendedName>
</protein>
<evidence type="ECO:0000256" key="2">
    <source>
        <dbReference type="ARBA" id="ARBA00012409"/>
    </source>
</evidence>
<keyword evidence="6" id="KW-0418">Kinase</keyword>
<dbReference type="Gene3D" id="3.30.200.20">
    <property type="entry name" value="Phosphorylase Kinase, domain 1"/>
    <property type="match status" value="1"/>
</dbReference>
<dbReference type="PANTHER" id="PTHR24056">
    <property type="entry name" value="CELL DIVISION PROTEIN KINASE"/>
    <property type="match status" value="1"/>
</dbReference>
<evidence type="ECO:0000256" key="7">
    <source>
        <dbReference type="ARBA" id="ARBA00022840"/>
    </source>
</evidence>
<keyword evidence="7 9" id="KW-0067">ATP-binding</keyword>
<comment type="similarity">
    <text evidence="1">Belongs to the protein kinase superfamily. CMGC Ser/Thr protein kinase family. CDC2/CDKX subfamily.</text>
</comment>
<evidence type="ECO:0000256" key="3">
    <source>
        <dbReference type="ARBA" id="ARBA00022553"/>
    </source>
</evidence>
<keyword evidence="3" id="KW-0597">Phosphoprotein</keyword>
<evidence type="ECO:0000256" key="10">
    <source>
        <dbReference type="RuleBase" id="RU000304"/>
    </source>
</evidence>
<dbReference type="EC" id="2.7.11.23" evidence="2"/>
<feature type="binding site" evidence="9">
    <location>
        <position position="48"/>
    </location>
    <ligand>
        <name>ATP</name>
        <dbReference type="ChEBI" id="CHEBI:30616"/>
    </ligand>
</feature>
<dbReference type="EMBL" id="BQKI01000076">
    <property type="protein sequence ID" value="GJN23670.1"/>
    <property type="molecule type" value="Genomic_DNA"/>
</dbReference>
<reference evidence="12" key="2">
    <citation type="submission" date="2021-12" db="EMBL/GenBank/DDBJ databases">
        <title>Resequencing data analysis of finger millet.</title>
        <authorList>
            <person name="Hatakeyama M."/>
            <person name="Aluri S."/>
            <person name="Balachadran M.T."/>
            <person name="Sivarajan S.R."/>
            <person name="Poveda L."/>
            <person name="Shimizu-Inatsugi R."/>
            <person name="Schlapbach R."/>
            <person name="Sreeman S.M."/>
            <person name="Shimizu K.K."/>
        </authorList>
    </citation>
    <scope>NUCLEOTIDE SEQUENCE</scope>
</reference>
<reference evidence="12" key="1">
    <citation type="journal article" date="2018" name="DNA Res.">
        <title>Multiple hybrid de novo genome assembly of finger millet, an orphan allotetraploid crop.</title>
        <authorList>
            <person name="Hatakeyama M."/>
            <person name="Aluri S."/>
            <person name="Balachadran M.T."/>
            <person name="Sivarajan S.R."/>
            <person name="Patrignani A."/>
            <person name="Gruter S."/>
            <person name="Poveda L."/>
            <person name="Shimizu-Inatsugi R."/>
            <person name="Baeten J."/>
            <person name="Francoijs K.J."/>
            <person name="Nataraja K.N."/>
            <person name="Reddy Y.A.N."/>
            <person name="Phadnis S."/>
            <person name="Ravikumar R.L."/>
            <person name="Schlapbach R."/>
            <person name="Sreeman S.M."/>
            <person name="Shimizu K.K."/>
        </authorList>
    </citation>
    <scope>NUCLEOTIDE SEQUENCE</scope>
</reference>
<dbReference type="Proteomes" id="UP001054889">
    <property type="component" value="Unassembled WGS sequence"/>
</dbReference>
<sequence length="327" mass="35939">MEAISSRKRFAVGNLEEEYEPICELGKGGFGSVVKARHRGTGHLVAIKRLANPGEGQSEVMREKRFLEACSGNPFVVGFRGVVRAPDSMELRLVMDHVGPSLRDFLRLRRADEDTPLPEPTVRAIMWQLLQGAKRMHAVHVVHRDIKPDNLLVSAHQNLIKICDLGLALHLCDAPPYTQAGTTWYMAPEVVLGKPDYDALVDAWSLGCVMAELINGEVLFFPGDNDNDNGSEAAGQQIRAIVDVLGVAVVLDHAQGFEVLSGLLTWNPDKRLTASAALKHPWFDDLNAPAAPARINEDLASALPNNMKDPLTMISPNLHKRRKIQCA</sequence>
<dbReference type="Gene3D" id="1.10.510.10">
    <property type="entry name" value="Transferase(Phosphotransferase) domain 1"/>
    <property type="match status" value="1"/>
</dbReference>
<comment type="caution">
    <text evidence="12">The sequence shown here is derived from an EMBL/GenBank/DDBJ whole genome shotgun (WGS) entry which is preliminary data.</text>
</comment>
<keyword evidence="10" id="KW-0723">Serine/threonine-protein kinase</keyword>
<dbReference type="Pfam" id="PF00069">
    <property type="entry name" value="Pkinase"/>
    <property type="match status" value="1"/>
</dbReference>
<comment type="catalytic activity">
    <reaction evidence="8">
        <text>[DNA-directed RNA polymerase] + ATP = phospho-[DNA-directed RNA polymerase] + ADP + H(+)</text>
        <dbReference type="Rhea" id="RHEA:10216"/>
        <dbReference type="Rhea" id="RHEA-COMP:11321"/>
        <dbReference type="Rhea" id="RHEA-COMP:11322"/>
        <dbReference type="ChEBI" id="CHEBI:15378"/>
        <dbReference type="ChEBI" id="CHEBI:30616"/>
        <dbReference type="ChEBI" id="CHEBI:43176"/>
        <dbReference type="ChEBI" id="CHEBI:68546"/>
        <dbReference type="ChEBI" id="CHEBI:456216"/>
        <dbReference type="EC" id="2.7.11.23"/>
    </reaction>
</comment>
<dbReference type="PROSITE" id="PS00107">
    <property type="entry name" value="PROTEIN_KINASE_ATP"/>
    <property type="match status" value="1"/>
</dbReference>
<evidence type="ECO:0000256" key="1">
    <source>
        <dbReference type="ARBA" id="ARBA00006485"/>
    </source>
</evidence>
<dbReference type="PROSITE" id="PS00108">
    <property type="entry name" value="PROTEIN_KINASE_ST"/>
    <property type="match status" value="1"/>
</dbReference>
<dbReference type="InterPro" id="IPR000719">
    <property type="entry name" value="Prot_kinase_dom"/>
</dbReference>
<feature type="domain" description="Protein kinase" evidence="11">
    <location>
        <begin position="19"/>
        <end position="283"/>
    </location>
</feature>
<evidence type="ECO:0000313" key="12">
    <source>
        <dbReference type="EMBL" id="GJN23670.1"/>
    </source>
</evidence>
<accession>A0AAV5EN93</accession>
<evidence type="ECO:0000256" key="9">
    <source>
        <dbReference type="PROSITE-ProRule" id="PRU10141"/>
    </source>
</evidence>
<dbReference type="GO" id="GO:0008353">
    <property type="term" value="F:RNA polymerase II CTD heptapeptide repeat kinase activity"/>
    <property type="evidence" value="ECO:0007669"/>
    <property type="project" value="UniProtKB-EC"/>
</dbReference>
<name>A0AAV5EN93_ELECO</name>
<evidence type="ECO:0000256" key="4">
    <source>
        <dbReference type="ARBA" id="ARBA00022679"/>
    </source>
</evidence>